<evidence type="ECO:0008006" key="3">
    <source>
        <dbReference type="Google" id="ProtNLM"/>
    </source>
</evidence>
<accession>A0AAU6Q5N2</accession>
<dbReference type="CDD" id="cd22784">
    <property type="entry name" value="DPBB_MltA_YuiC-like"/>
    <property type="match status" value="1"/>
</dbReference>
<protein>
    <recommendedName>
        <fullName evidence="3">3D domain-containing protein</fullName>
    </recommendedName>
</protein>
<name>A0AAU6Q5N2_9DEIO</name>
<reference evidence="2" key="1">
    <citation type="submission" date="2024-03" db="EMBL/GenBank/DDBJ databases">
        <title>Deinococcus weizhi sp. nov., isolated from human skin.</title>
        <authorList>
            <person name="Wei Z."/>
            <person name="Tian F."/>
            <person name="Yang C."/>
            <person name="Xin L.T."/>
            <person name="Wen Z.J."/>
            <person name="Lan K.C."/>
            <person name="Yu L."/>
            <person name="Zhe W."/>
            <person name="Dan F.D."/>
            <person name="Jun W."/>
            <person name="Rui Z."/>
            <person name="Yong X.J."/>
            <person name="Ting Y."/>
            <person name="Wei X."/>
            <person name="Xu Z.G."/>
            <person name="Xin Z."/>
            <person name="Dong F.G."/>
            <person name="Ni X.M."/>
            <person name="Zheng M.G."/>
            <person name="Chun Y."/>
            <person name="Qian W.X."/>
        </authorList>
    </citation>
    <scope>NUCLEOTIDE SEQUENCE</scope>
    <source>
        <strain evidence="2">VB142</strain>
    </source>
</reference>
<keyword evidence="1" id="KW-0732">Signal</keyword>
<dbReference type="AlphaFoldDB" id="A0AAU6Q5N2"/>
<dbReference type="PROSITE" id="PS51257">
    <property type="entry name" value="PROKAR_LIPOPROTEIN"/>
    <property type="match status" value="1"/>
</dbReference>
<sequence>MSRVLKSALSASALFACLLLCQGQAQTAQSSSAAQVRANLAVIKPILEYAEQVEEELVLTTTAPVPAVTVPAVTARTAPAPVKAAPAPQVSAPTRATEVVAAARATGRSMVVKATAYNSLANQTDSTPHITATGTRTRPGVIALSRDLLRAFPYGTRVTLQDLSGRYNFSGRVFVVEDTMHVRKTNQVDIWMPTYNEAIRFGTGTVRITALR</sequence>
<feature type="chain" id="PRO_5043593509" description="3D domain-containing protein" evidence="1">
    <location>
        <begin position="28"/>
        <end position="212"/>
    </location>
</feature>
<feature type="signal peptide" evidence="1">
    <location>
        <begin position="1"/>
        <end position="27"/>
    </location>
</feature>
<dbReference type="EMBL" id="CP149782">
    <property type="protein sequence ID" value="WYF45665.1"/>
    <property type="molecule type" value="Genomic_DNA"/>
</dbReference>
<evidence type="ECO:0000256" key="1">
    <source>
        <dbReference type="SAM" id="SignalP"/>
    </source>
</evidence>
<evidence type="ECO:0000313" key="2">
    <source>
        <dbReference type="EMBL" id="WYF45665.1"/>
    </source>
</evidence>
<dbReference type="RefSeq" id="WP_339096973.1">
    <property type="nucleotide sequence ID" value="NZ_CP149782.1"/>
</dbReference>
<gene>
    <name evidence="2" type="ORF">WDJ50_05995</name>
</gene>
<proteinExistence type="predicted"/>
<organism evidence="2">
    <name type="scientific">Deinococcus sp. VB142</name>
    <dbReference type="NCBI Taxonomy" id="3112952"/>
    <lineage>
        <taxon>Bacteria</taxon>
        <taxon>Thermotogati</taxon>
        <taxon>Deinococcota</taxon>
        <taxon>Deinococci</taxon>
        <taxon>Deinococcales</taxon>
        <taxon>Deinococcaceae</taxon>
        <taxon>Deinococcus</taxon>
    </lineage>
</organism>